<keyword evidence="2" id="KW-1185">Reference proteome</keyword>
<gene>
    <name evidence="1" type="ORF">GCM10023198_11940</name>
</gene>
<proteinExistence type="predicted"/>
<sequence length="274" mass="30414">MNFNLAADTYSAEFVVLTPELAEQWLTKNTHNRNSRQRVIDGYAIDMVAGKWKDNGAAIVFAKDGTLLDGQHRLFAIVQAEVTVRMLVVRGAEKDAQDTIDGGAKRKLSDVLHLRGEAHYTALAAGLRRITAYELVGDNAGGWSYTPTTQQSLGTLEKYSWLREFAPRTGPLSRRGIPSSVAIYLWFRFSQIDSDDADYFFKVIEDRAPLADGDPIHVLLRALDNSVSVRGARNARWIAAVCIKAWNKYRAGESVKNVSWRPGGAAAETFPEPK</sequence>
<evidence type="ECO:0000313" key="1">
    <source>
        <dbReference type="EMBL" id="GAA4693948.1"/>
    </source>
</evidence>
<comment type="caution">
    <text evidence="1">The sequence shown here is derived from an EMBL/GenBank/DDBJ whole genome shotgun (WGS) entry which is preliminary data.</text>
</comment>
<protein>
    <recommendedName>
        <fullName evidence="3">DGQHR domain-containing protein</fullName>
    </recommendedName>
</protein>
<dbReference type="EMBL" id="BAABHM010000006">
    <property type="protein sequence ID" value="GAA4693948.1"/>
    <property type="molecule type" value="Genomic_DNA"/>
</dbReference>
<accession>A0ABP8WQY1</accession>
<dbReference type="Proteomes" id="UP001500843">
    <property type="component" value="Unassembled WGS sequence"/>
</dbReference>
<dbReference type="RefSeq" id="WP_253870411.1">
    <property type="nucleotide sequence ID" value="NZ_BAABHM010000006.1"/>
</dbReference>
<organism evidence="1 2">
    <name type="scientific">Promicromonospora umidemergens</name>
    <dbReference type="NCBI Taxonomy" id="629679"/>
    <lineage>
        <taxon>Bacteria</taxon>
        <taxon>Bacillati</taxon>
        <taxon>Actinomycetota</taxon>
        <taxon>Actinomycetes</taxon>
        <taxon>Micrococcales</taxon>
        <taxon>Promicromonosporaceae</taxon>
        <taxon>Promicromonospora</taxon>
    </lineage>
</organism>
<evidence type="ECO:0008006" key="3">
    <source>
        <dbReference type="Google" id="ProtNLM"/>
    </source>
</evidence>
<name>A0ABP8WQY1_9MICO</name>
<reference evidence="2" key="1">
    <citation type="journal article" date="2019" name="Int. J. Syst. Evol. Microbiol.">
        <title>The Global Catalogue of Microorganisms (GCM) 10K type strain sequencing project: providing services to taxonomists for standard genome sequencing and annotation.</title>
        <authorList>
            <consortium name="The Broad Institute Genomics Platform"/>
            <consortium name="The Broad Institute Genome Sequencing Center for Infectious Disease"/>
            <person name="Wu L."/>
            <person name="Ma J."/>
        </authorList>
    </citation>
    <scope>NUCLEOTIDE SEQUENCE [LARGE SCALE GENOMIC DNA]</scope>
    <source>
        <strain evidence="2">JCM 17975</strain>
    </source>
</reference>
<evidence type="ECO:0000313" key="2">
    <source>
        <dbReference type="Proteomes" id="UP001500843"/>
    </source>
</evidence>